<sequence length="75" mass="8364">MKNAESSPVPSKSPDAGEKQNTAKTDKKEQPSFTERWKHSKYLFVRGTYIVAHSIWTVVMVIGMAIAWLVAVLAT</sequence>
<dbReference type="Proteomes" id="UP000193431">
    <property type="component" value="Chromosome"/>
</dbReference>
<organism evidence="3 4">
    <name type="scientific">Nonlabens spongiae</name>
    <dbReference type="NCBI Taxonomy" id="331648"/>
    <lineage>
        <taxon>Bacteria</taxon>
        <taxon>Pseudomonadati</taxon>
        <taxon>Bacteroidota</taxon>
        <taxon>Flavobacteriia</taxon>
        <taxon>Flavobacteriales</taxon>
        <taxon>Flavobacteriaceae</taxon>
        <taxon>Nonlabens</taxon>
    </lineage>
</organism>
<dbReference type="EMBL" id="CP019344">
    <property type="protein sequence ID" value="ARN76559.1"/>
    <property type="molecule type" value="Genomic_DNA"/>
</dbReference>
<reference evidence="3 4" key="1">
    <citation type="submission" date="2016-11" db="EMBL/GenBank/DDBJ databases">
        <title>Trade-off between light-utilization and light-protection in marine flavobacteria.</title>
        <authorList>
            <person name="Kumagai Y."/>
        </authorList>
    </citation>
    <scope>NUCLEOTIDE SEQUENCE [LARGE SCALE GENOMIC DNA]</scope>
    <source>
        <strain evidence="3 4">JCM 13191</strain>
    </source>
</reference>
<name>A0A1W6MGF5_9FLAO</name>
<protein>
    <submittedName>
        <fullName evidence="3">Uncharacterized protein</fullName>
    </submittedName>
</protein>
<evidence type="ECO:0000313" key="3">
    <source>
        <dbReference type="EMBL" id="ARN76559.1"/>
    </source>
</evidence>
<evidence type="ECO:0000256" key="1">
    <source>
        <dbReference type="SAM" id="MobiDB-lite"/>
    </source>
</evidence>
<gene>
    <name evidence="3" type="ORF">BST97_00255</name>
</gene>
<accession>A0A1W6MGF5</accession>
<feature type="transmembrane region" description="Helical" evidence="2">
    <location>
        <begin position="50"/>
        <end position="74"/>
    </location>
</feature>
<keyword evidence="2" id="KW-1133">Transmembrane helix</keyword>
<dbReference type="AlphaFoldDB" id="A0A1W6MGF5"/>
<feature type="region of interest" description="Disordered" evidence="1">
    <location>
        <begin position="1"/>
        <end position="34"/>
    </location>
</feature>
<evidence type="ECO:0000313" key="4">
    <source>
        <dbReference type="Proteomes" id="UP000193431"/>
    </source>
</evidence>
<dbReference type="RefSeq" id="WP_085765361.1">
    <property type="nucleotide sequence ID" value="NZ_CP019344.1"/>
</dbReference>
<keyword evidence="4" id="KW-1185">Reference proteome</keyword>
<keyword evidence="2" id="KW-0472">Membrane</keyword>
<dbReference type="OrthoDB" id="1144727at2"/>
<evidence type="ECO:0000256" key="2">
    <source>
        <dbReference type="SAM" id="Phobius"/>
    </source>
</evidence>
<feature type="compositionally biased region" description="Polar residues" evidence="1">
    <location>
        <begin position="1"/>
        <end position="10"/>
    </location>
</feature>
<keyword evidence="2" id="KW-0812">Transmembrane</keyword>
<proteinExistence type="predicted"/>
<dbReference type="STRING" id="331648.BST97_00255"/>